<keyword evidence="2" id="KW-0175">Coiled coil</keyword>
<dbReference type="Pfam" id="PF01145">
    <property type="entry name" value="Band_7"/>
    <property type="match status" value="1"/>
</dbReference>
<dbReference type="GO" id="GO:0016020">
    <property type="term" value="C:membrane"/>
    <property type="evidence" value="ECO:0007669"/>
    <property type="project" value="UniProtKB-SubCell"/>
</dbReference>
<evidence type="ECO:0000256" key="2">
    <source>
        <dbReference type="SAM" id="Coils"/>
    </source>
</evidence>
<feature type="compositionally biased region" description="Basic and acidic residues" evidence="3">
    <location>
        <begin position="304"/>
        <end position="319"/>
    </location>
</feature>
<gene>
    <name evidence="6" type="ORF">DEU29_11045</name>
</gene>
<dbReference type="InterPro" id="IPR036013">
    <property type="entry name" value="Band_7/SPFH_dom_sf"/>
</dbReference>
<keyword evidence="4" id="KW-0472">Membrane</keyword>
<dbReference type="PANTHER" id="PTHR43327">
    <property type="entry name" value="STOMATIN-LIKE PROTEIN 2, MITOCHONDRIAL"/>
    <property type="match status" value="1"/>
</dbReference>
<protein>
    <submittedName>
        <fullName evidence="6">Regulator of protease activity HflC (Stomatin/prohibitin superfamily)</fullName>
    </submittedName>
</protein>
<dbReference type="SMART" id="SM00244">
    <property type="entry name" value="PHB"/>
    <property type="match status" value="1"/>
</dbReference>
<evidence type="ECO:0000256" key="4">
    <source>
        <dbReference type="SAM" id="Phobius"/>
    </source>
</evidence>
<keyword evidence="4" id="KW-0812">Transmembrane</keyword>
<sequence length="319" mass="35918">MQNAANFPILWVVVIIIGLALLASSIRIVPQQRIFIIELFGRYRRLLRPGLNFIIPLVEQVAHKESMRTRQLDVDVETKTNDNVFVVVRVSVQYRVGSTDAVYNAFYQLENPEWQMQSYVFDTVRAQIPKQNLDAVFDNKDSISNDVKMQLRDTMEGYGFEIIASLVTDIDPDQSVKDSMNQINAAERERRAAEHKAEAEKIIKVKQAEADKESKILQGEGIAGQRRAIAEGLRDSIAMVTNENQDVTSRDVIDLLKFTNYVDVLGSFDNSSSKVIMLPQPTGQLDSLSSNLMAAMEAANEQNPARKKEVTKGAQDEHD</sequence>
<comment type="caution">
    <text evidence="6">The sequence shown here is derived from an EMBL/GenBank/DDBJ whole genome shotgun (WGS) entry which is preliminary data.</text>
</comment>
<dbReference type="PANTHER" id="PTHR43327:SF10">
    <property type="entry name" value="STOMATIN-LIKE PROTEIN 2, MITOCHONDRIAL"/>
    <property type="match status" value="1"/>
</dbReference>
<dbReference type="GO" id="GO:0008233">
    <property type="term" value="F:peptidase activity"/>
    <property type="evidence" value="ECO:0007669"/>
    <property type="project" value="UniProtKB-KW"/>
</dbReference>
<keyword evidence="7" id="KW-1185">Reference proteome</keyword>
<feature type="domain" description="Band 7" evidence="5">
    <location>
        <begin position="24"/>
        <end position="184"/>
    </location>
</feature>
<dbReference type="EMBL" id="SNXI01000010">
    <property type="protein sequence ID" value="TDP32186.1"/>
    <property type="molecule type" value="Genomic_DNA"/>
</dbReference>
<feature type="region of interest" description="Disordered" evidence="3">
    <location>
        <begin position="297"/>
        <end position="319"/>
    </location>
</feature>
<name>A0A4R6P4J3_9GAMM</name>
<dbReference type="Gene3D" id="3.30.479.30">
    <property type="entry name" value="Band 7 domain"/>
    <property type="match status" value="1"/>
</dbReference>
<accession>A0A4R6P4J3</accession>
<keyword evidence="6" id="KW-0645">Protease</keyword>
<evidence type="ECO:0000313" key="7">
    <source>
        <dbReference type="Proteomes" id="UP000295531"/>
    </source>
</evidence>
<keyword evidence="4" id="KW-1133">Transmembrane helix</keyword>
<evidence type="ECO:0000313" key="6">
    <source>
        <dbReference type="EMBL" id="TDP32186.1"/>
    </source>
</evidence>
<feature type="transmembrane region" description="Helical" evidence="4">
    <location>
        <begin position="6"/>
        <end position="29"/>
    </location>
</feature>
<reference evidence="6 7" key="1">
    <citation type="submission" date="2019-03" db="EMBL/GenBank/DDBJ databases">
        <title>Freshwater and sediment microbial communities from various areas in North America, analyzing microbe dynamics in response to fracking.</title>
        <authorList>
            <person name="Lamendella R."/>
        </authorList>
    </citation>
    <scope>NUCLEOTIDE SEQUENCE [LARGE SCALE GENOMIC DNA]</scope>
    <source>
        <strain evidence="6 7">18_TX</strain>
    </source>
</reference>
<dbReference type="InterPro" id="IPR050710">
    <property type="entry name" value="Band7/mec-2_domain"/>
</dbReference>
<dbReference type="GO" id="GO:0006508">
    <property type="term" value="P:proteolysis"/>
    <property type="evidence" value="ECO:0007669"/>
    <property type="project" value="UniProtKB-KW"/>
</dbReference>
<dbReference type="InterPro" id="IPR001107">
    <property type="entry name" value="Band_7"/>
</dbReference>
<proteinExistence type="predicted"/>
<evidence type="ECO:0000259" key="5">
    <source>
        <dbReference type="SMART" id="SM00244"/>
    </source>
</evidence>
<comment type="subcellular location">
    <subcellularLocation>
        <location evidence="1">Membrane</location>
        <topology evidence="1">Single-pass membrane protein</topology>
    </subcellularLocation>
</comment>
<dbReference type="OrthoDB" id="9809197at2"/>
<dbReference type="SUPFAM" id="SSF117892">
    <property type="entry name" value="Band 7/SPFH domain"/>
    <property type="match status" value="1"/>
</dbReference>
<organism evidence="6 7">
    <name type="scientific">Idiomarina aquatica</name>
    <dbReference type="NCBI Taxonomy" id="1327752"/>
    <lineage>
        <taxon>Bacteria</taxon>
        <taxon>Pseudomonadati</taxon>
        <taxon>Pseudomonadota</taxon>
        <taxon>Gammaproteobacteria</taxon>
        <taxon>Alteromonadales</taxon>
        <taxon>Idiomarinaceae</taxon>
        <taxon>Idiomarina</taxon>
    </lineage>
</organism>
<dbReference type="AlphaFoldDB" id="A0A4R6P4J3"/>
<evidence type="ECO:0000256" key="3">
    <source>
        <dbReference type="SAM" id="MobiDB-lite"/>
    </source>
</evidence>
<dbReference type="RefSeq" id="WP_133539949.1">
    <property type="nucleotide sequence ID" value="NZ_SNXI01000010.1"/>
</dbReference>
<dbReference type="Proteomes" id="UP000295531">
    <property type="component" value="Unassembled WGS sequence"/>
</dbReference>
<keyword evidence="6" id="KW-0378">Hydrolase</keyword>
<dbReference type="CDD" id="cd03407">
    <property type="entry name" value="SPFH_like_u4"/>
    <property type="match status" value="1"/>
</dbReference>
<evidence type="ECO:0000256" key="1">
    <source>
        <dbReference type="ARBA" id="ARBA00004167"/>
    </source>
</evidence>
<feature type="coiled-coil region" evidence="2">
    <location>
        <begin position="176"/>
        <end position="203"/>
    </location>
</feature>